<evidence type="ECO:0000313" key="4">
    <source>
        <dbReference type="EMBL" id="APT88592.1"/>
    </source>
</evidence>
<dbReference type="STRING" id="1437875.CFRA_04155"/>
<name>A0A1L7CRY5_9CORY</name>
<dbReference type="EMBL" id="CP009247">
    <property type="protein sequence ID" value="APT88592.1"/>
    <property type="molecule type" value="Genomic_DNA"/>
</dbReference>
<protein>
    <submittedName>
        <fullName evidence="4">Short-chain dehydrogenase</fullName>
    </submittedName>
</protein>
<dbReference type="PANTHER" id="PTHR43391">
    <property type="entry name" value="RETINOL DEHYDROGENASE-RELATED"/>
    <property type="match status" value="1"/>
</dbReference>
<dbReference type="PROSITE" id="PS00061">
    <property type="entry name" value="ADH_SHORT"/>
    <property type="match status" value="1"/>
</dbReference>
<dbReference type="PRINTS" id="PR00081">
    <property type="entry name" value="GDHRDH"/>
</dbReference>
<keyword evidence="5" id="KW-1185">Reference proteome</keyword>
<evidence type="ECO:0000256" key="2">
    <source>
        <dbReference type="ARBA" id="ARBA00023002"/>
    </source>
</evidence>
<dbReference type="KEGG" id="cfk:CFRA_04155"/>
<comment type="similarity">
    <text evidence="1">Belongs to the short-chain dehydrogenases/reductases (SDR) family.</text>
</comment>
<dbReference type="GO" id="GO:0016491">
    <property type="term" value="F:oxidoreductase activity"/>
    <property type="evidence" value="ECO:0007669"/>
    <property type="project" value="UniProtKB-KW"/>
</dbReference>
<proteinExistence type="inferred from homology"/>
<dbReference type="Pfam" id="PF00106">
    <property type="entry name" value="adh_short"/>
    <property type="match status" value="1"/>
</dbReference>
<gene>
    <name evidence="4" type="ORF">CFRA_04155</name>
</gene>
<dbReference type="PANTHER" id="PTHR43391:SF94">
    <property type="entry name" value="OXIDOREDUCTASE-RELATED"/>
    <property type="match status" value="1"/>
</dbReference>
<dbReference type="Proteomes" id="UP000185434">
    <property type="component" value="Chromosome"/>
</dbReference>
<keyword evidence="3" id="KW-0472">Membrane</keyword>
<keyword evidence="3" id="KW-1133">Transmembrane helix</keyword>
<evidence type="ECO:0000313" key="5">
    <source>
        <dbReference type="Proteomes" id="UP000185434"/>
    </source>
</evidence>
<accession>A0A1L7CRY5</accession>
<evidence type="ECO:0000256" key="3">
    <source>
        <dbReference type="SAM" id="Phobius"/>
    </source>
</evidence>
<reference evidence="4 5" key="1">
    <citation type="submission" date="2014-08" db="EMBL/GenBank/DDBJ databases">
        <title>Complete genome sequence of Corynebacterium frankenforstense ST18(T) (=DSM 45800(T)), isolated from raw cow milk.</title>
        <authorList>
            <person name="Ruckert C."/>
            <person name="Albersmeier A."/>
            <person name="Winkler A."/>
            <person name="Lipski A."/>
            <person name="Kalinowski J."/>
        </authorList>
    </citation>
    <scope>NUCLEOTIDE SEQUENCE [LARGE SCALE GENOMIC DNA]</scope>
    <source>
        <strain evidence="4 5">ST18</strain>
    </source>
</reference>
<dbReference type="InterPro" id="IPR036291">
    <property type="entry name" value="NAD(P)-bd_dom_sf"/>
</dbReference>
<organism evidence="4 5">
    <name type="scientific">Corynebacterium frankenforstense DSM 45800</name>
    <dbReference type="NCBI Taxonomy" id="1437875"/>
    <lineage>
        <taxon>Bacteria</taxon>
        <taxon>Bacillati</taxon>
        <taxon>Actinomycetota</taxon>
        <taxon>Actinomycetes</taxon>
        <taxon>Mycobacteriales</taxon>
        <taxon>Corynebacteriaceae</taxon>
        <taxon>Corynebacterium</taxon>
    </lineage>
</organism>
<keyword evidence="2" id="KW-0560">Oxidoreductase</keyword>
<dbReference type="SUPFAM" id="SSF51735">
    <property type="entry name" value="NAD(P)-binding Rossmann-fold domains"/>
    <property type="match status" value="1"/>
</dbReference>
<dbReference type="InterPro" id="IPR002347">
    <property type="entry name" value="SDR_fam"/>
</dbReference>
<keyword evidence="3" id="KW-0812">Transmembrane</keyword>
<dbReference type="InterPro" id="IPR020904">
    <property type="entry name" value="Sc_DH/Rdtase_CS"/>
</dbReference>
<sequence length="305" mass="32321">MRPTATHSALVTGAASGIGRELALSLARDGVALMLADVAPDGLERTVADARLAGAEILDATALDVTDQAAVEEWVEKVTAEHGVPDEVHHVAGIAIWGDARTMPPEKWRRVIEVNLMGTVHVVQALVPRITAAPRRAHARRGRRGRRKLVLMSSAAGFIGLPWHAAYSASKGGVLAMAEVLRFDLRPFGVDVHVVAPGAVDTPLVRTIDIHGVDRANPRVARATALFQGHAVSPAKAAAKIRRGVARGRFLVTTSGDIAFGRWAQVNLPWGYKAVMRALNYGFRWASRGGSTGTPSTSSAVASPS</sequence>
<dbReference type="NCBIfam" id="NF005881">
    <property type="entry name" value="PRK07832.1"/>
    <property type="match status" value="1"/>
</dbReference>
<dbReference type="Gene3D" id="3.40.50.720">
    <property type="entry name" value="NAD(P)-binding Rossmann-like Domain"/>
    <property type="match status" value="1"/>
</dbReference>
<evidence type="ECO:0000256" key="1">
    <source>
        <dbReference type="ARBA" id="ARBA00006484"/>
    </source>
</evidence>
<dbReference type="AlphaFoldDB" id="A0A1L7CRY5"/>
<feature type="transmembrane region" description="Helical" evidence="3">
    <location>
        <begin position="149"/>
        <end position="167"/>
    </location>
</feature>